<dbReference type="EMBL" id="JAUSUL010000002">
    <property type="protein sequence ID" value="MDQ0315472.1"/>
    <property type="molecule type" value="Genomic_DNA"/>
</dbReference>
<keyword evidence="10" id="KW-1185">Reference proteome</keyword>
<dbReference type="GO" id="GO:0046872">
    <property type="term" value="F:metal ion binding"/>
    <property type="evidence" value="ECO:0007669"/>
    <property type="project" value="UniProtKB-KW"/>
</dbReference>
<evidence type="ECO:0000256" key="3">
    <source>
        <dbReference type="ARBA" id="ARBA00022723"/>
    </source>
</evidence>
<gene>
    <name evidence="9" type="ORF">J2S73_001929</name>
</gene>
<evidence type="ECO:0000256" key="6">
    <source>
        <dbReference type="PROSITE-ProRule" id="PRU00433"/>
    </source>
</evidence>
<evidence type="ECO:0000313" key="10">
    <source>
        <dbReference type="Proteomes" id="UP001229244"/>
    </source>
</evidence>
<dbReference type="GO" id="GO:0009055">
    <property type="term" value="F:electron transfer activity"/>
    <property type="evidence" value="ECO:0007669"/>
    <property type="project" value="InterPro"/>
</dbReference>
<evidence type="ECO:0000313" key="9">
    <source>
        <dbReference type="EMBL" id="MDQ0315472.1"/>
    </source>
</evidence>
<dbReference type="InterPro" id="IPR036909">
    <property type="entry name" value="Cyt_c-like_dom_sf"/>
</dbReference>
<keyword evidence="5 6" id="KW-0408">Iron</keyword>
<dbReference type="PANTHER" id="PTHR11961">
    <property type="entry name" value="CYTOCHROME C"/>
    <property type="match status" value="1"/>
</dbReference>
<accession>A0AAE3VP17</accession>
<proteinExistence type="predicted"/>
<feature type="chain" id="PRO_5041972602" evidence="7">
    <location>
        <begin position="20"/>
        <end position="134"/>
    </location>
</feature>
<evidence type="ECO:0000256" key="4">
    <source>
        <dbReference type="ARBA" id="ARBA00022982"/>
    </source>
</evidence>
<dbReference type="InterPro" id="IPR009056">
    <property type="entry name" value="Cyt_c-like_dom"/>
</dbReference>
<dbReference type="SUPFAM" id="SSF46626">
    <property type="entry name" value="Cytochrome c"/>
    <property type="match status" value="1"/>
</dbReference>
<keyword evidence="3 6" id="KW-0479">Metal-binding</keyword>
<dbReference type="PROSITE" id="PS51007">
    <property type="entry name" value="CYTC"/>
    <property type="match status" value="1"/>
</dbReference>
<reference evidence="9" key="1">
    <citation type="submission" date="2023-07" db="EMBL/GenBank/DDBJ databases">
        <title>Genomic Encyclopedia of Type Strains, Phase IV (KMG-IV): sequencing the most valuable type-strain genomes for metagenomic binning, comparative biology and taxonomic classification.</title>
        <authorList>
            <person name="Goeker M."/>
        </authorList>
    </citation>
    <scope>NUCLEOTIDE SEQUENCE</scope>
    <source>
        <strain evidence="9">DSM 21202</strain>
    </source>
</reference>
<organism evidence="9 10">
    <name type="scientific">Amorphus orientalis</name>
    <dbReference type="NCBI Taxonomy" id="649198"/>
    <lineage>
        <taxon>Bacteria</taxon>
        <taxon>Pseudomonadati</taxon>
        <taxon>Pseudomonadota</taxon>
        <taxon>Alphaproteobacteria</taxon>
        <taxon>Hyphomicrobiales</taxon>
        <taxon>Amorphaceae</taxon>
        <taxon>Amorphus</taxon>
    </lineage>
</organism>
<comment type="caution">
    <text evidence="9">The sequence shown here is derived from an EMBL/GenBank/DDBJ whole genome shotgun (WGS) entry which is preliminary data.</text>
</comment>
<evidence type="ECO:0000256" key="1">
    <source>
        <dbReference type="ARBA" id="ARBA00022448"/>
    </source>
</evidence>
<dbReference type="Gene3D" id="1.10.760.10">
    <property type="entry name" value="Cytochrome c-like domain"/>
    <property type="match status" value="1"/>
</dbReference>
<evidence type="ECO:0000256" key="7">
    <source>
        <dbReference type="SAM" id="SignalP"/>
    </source>
</evidence>
<sequence length="134" mass="14376">MIKALRFAVAALAASTVSAAAMDPGDPAKGEQDFKRCAVCHNIGPNATIKVGPPLNGIVGRQIGSWEGYSYGKATKEKGADGTVWTEDMLFTYLADPAAFVGGASKMPMKFPDEQFRRDVITYLAQFNIDGEKK</sequence>
<dbReference type="InterPro" id="IPR002327">
    <property type="entry name" value="Cyt_c_1A/1B"/>
</dbReference>
<dbReference type="PRINTS" id="PR00604">
    <property type="entry name" value="CYTCHRMECIAB"/>
</dbReference>
<dbReference type="Proteomes" id="UP001229244">
    <property type="component" value="Unassembled WGS sequence"/>
</dbReference>
<name>A0AAE3VP17_9HYPH</name>
<evidence type="ECO:0000256" key="2">
    <source>
        <dbReference type="ARBA" id="ARBA00022617"/>
    </source>
</evidence>
<dbReference type="RefSeq" id="WP_306885302.1">
    <property type="nucleotide sequence ID" value="NZ_JAUSUL010000002.1"/>
</dbReference>
<dbReference type="AlphaFoldDB" id="A0AAE3VP17"/>
<evidence type="ECO:0000259" key="8">
    <source>
        <dbReference type="PROSITE" id="PS51007"/>
    </source>
</evidence>
<keyword evidence="1" id="KW-0813">Transport</keyword>
<feature type="signal peptide" evidence="7">
    <location>
        <begin position="1"/>
        <end position="19"/>
    </location>
</feature>
<evidence type="ECO:0000256" key="5">
    <source>
        <dbReference type="ARBA" id="ARBA00023004"/>
    </source>
</evidence>
<dbReference type="GO" id="GO:0020037">
    <property type="term" value="F:heme binding"/>
    <property type="evidence" value="ECO:0007669"/>
    <property type="project" value="InterPro"/>
</dbReference>
<protein>
    <submittedName>
        <fullName evidence="9">Cytochrome c</fullName>
    </submittedName>
</protein>
<keyword evidence="2 6" id="KW-0349">Heme</keyword>
<feature type="domain" description="Cytochrome c" evidence="8">
    <location>
        <begin position="25"/>
        <end position="128"/>
    </location>
</feature>
<keyword evidence="4" id="KW-0249">Electron transport</keyword>
<keyword evidence="7" id="KW-0732">Signal</keyword>